<dbReference type="Proteomes" id="UP001153069">
    <property type="component" value="Unassembled WGS sequence"/>
</dbReference>
<feature type="signal peptide" evidence="10">
    <location>
        <begin position="1"/>
        <end position="20"/>
    </location>
</feature>
<evidence type="ECO:0000256" key="5">
    <source>
        <dbReference type="ARBA" id="ARBA00022989"/>
    </source>
</evidence>
<keyword evidence="4" id="KW-0653">Protein transport</keyword>
<comment type="subcellular location">
    <subcellularLocation>
        <location evidence="1">Membrane</location>
        <topology evidence="1">Single-pass membrane protein</topology>
    </subcellularLocation>
</comment>
<feature type="transmembrane region" description="Helical" evidence="9">
    <location>
        <begin position="61"/>
        <end position="82"/>
    </location>
</feature>
<name>A0A9N8EE79_9STRA</name>
<comment type="caution">
    <text evidence="11">The sequence shown here is derived from an EMBL/GenBank/DDBJ whole genome shotgun (WGS) entry which is preliminary data.</text>
</comment>
<dbReference type="GO" id="GO:0016020">
    <property type="term" value="C:membrane"/>
    <property type="evidence" value="ECO:0007669"/>
    <property type="project" value="UniProtKB-SubCell"/>
</dbReference>
<keyword evidence="12" id="KW-1185">Reference proteome</keyword>
<keyword evidence="10" id="KW-0732">Signal</keyword>
<sequence>MNRFLSTLLSLFALLGSTMAFVPPSRTAMPATTTALPTTSAIHFPPALQRQRKSMAPVQTMSLFGLGAPELAIILIAAAFLLGPSKLAELGKDAGKIAGELKEVPKEFQKGLSEGEAEAAAMRSAAAPAEILEKKEDK</sequence>
<evidence type="ECO:0000256" key="8">
    <source>
        <dbReference type="SAM" id="MobiDB-lite"/>
    </source>
</evidence>
<evidence type="ECO:0000256" key="1">
    <source>
        <dbReference type="ARBA" id="ARBA00004167"/>
    </source>
</evidence>
<feature type="compositionally biased region" description="Low complexity" evidence="8">
    <location>
        <begin position="118"/>
        <end position="130"/>
    </location>
</feature>
<evidence type="ECO:0000256" key="7">
    <source>
        <dbReference type="ARBA" id="ARBA00023136"/>
    </source>
</evidence>
<keyword evidence="5 9" id="KW-1133">Transmembrane helix</keyword>
<keyword evidence="2" id="KW-0813">Transport</keyword>
<dbReference type="PANTHER" id="PTHR33162:SF1">
    <property type="entry name" value="SEC-INDEPENDENT PROTEIN TRANSLOCASE PROTEIN TATA, CHLOROPLASTIC"/>
    <property type="match status" value="1"/>
</dbReference>
<accession>A0A9N8EE79</accession>
<dbReference type="AlphaFoldDB" id="A0A9N8EE79"/>
<feature type="region of interest" description="Disordered" evidence="8">
    <location>
        <begin position="112"/>
        <end position="138"/>
    </location>
</feature>
<evidence type="ECO:0000256" key="4">
    <source>
        <dbReference type="ARBA" id="ARBA00022927"/>
    </source>
</evidence>
<protein>
    <submittedName>
        <fullName evidence="11">Uncharacterized protein</fullName>
    </submittedName>
</protein>
<dbReference type="GO" id="GO:0015031">
    <property type="term" value="P:protein transport"/>
    <property type="evidence" value="ECO:0007669"/>
    <property type="project" value="UniProtKB-KW"/>
</dbReference>
<dbReference type="Pfam" id="PF02416">
    <property type="entry name" value="TatA_B_E"/>
    <property type="match status" value="1"/>
</dbReference>
<reference evidence="11" key="1">
    <citation type="submission" date="2020-06" db="EMBL/GenBank/DDBJ databases">
        <authorList>
            <consortium name="Plant Systems Biology data submission"/>
        </authorList>
    </citation>
    <scope>NUCLEOTIDE SEQUENCE</scope>
    <source>
        <strain evidence="11">D6</strain>
    </source>
</reference>
<evidence type="ECO:0000313" key="11">
    <source>
        <dbReference type="EMBL" id="CAB9516844.1"/>
    </source>
</evidence>
<keyword evidence="3 9" id="KW-0812">Transmembrane</keyword>
<gene>
    <name evidence="11" type="ORF">SEMRO_810_G205810.1</name>
</gene>
<dbReference type="EMBL" id="CAICTM010000809">
    <property type="protein sequence ID" value="CAB9516844.1"/>
    <property type="molecule type" value="Genomic_DNA"/>
</dbReference>
<evidence type="ECO:0000256" key="3">
    <source>
        <dbReference type="ARBA" id="ARBA00022692"/>
    </source>
</evidence>
<dbReference type="PANTHER" id="PTHR33162">
    <property type="entry name" value="SEC-INDEPENDENT PROTEIN TRANSLOCASE PROTEIN TATA, CHLOROPLASTIC"/>
    <property type="match status" value="1"/>
</dbReference>
<evidence type="ECO:0000256" key="10">
    <source>
        <dbReference type="SAM" id="SignalP"/>
    </source>
</evidence>
<evidence type="ECO:0000256" key="6">
    <source>
        <dbReference type="ARBA" id="ARBA00023010"/>
    </source>
</evidence>
<evidence type="ECO:0000256" key="2">
    <source>
        <dbReference type="ARBA" id="ARBA00022448"/>
    </source>
</evidence>
<proteinExistence type="predicted"/>
<keyword evidence="6" id="KW-0811">Translocation</keyword>
<organism evidence="11 12">
    <name type="scientific">Seminavis robusta</name>
    <dbReference type="NCBI Taxonomy" id="568900"/>
    <lineage>
        <taxon>Eukaryota</taxon>
        <taxon>Sar</taxon>
        <taxon>Stramenopiles</taxon>
        <taxon>Ochrophyta</taxon>
        <taxon>Bacillariophyta</taxon>
        <taxon>Bacillariophyceae</taxon>
        <taxon>Bacillariophycidae</taxon>
        <taxon>Naviculales</taxon>
        <taxon>Naviculaceae</taxon>
        <taxon>Seminavis</taxon>
    </lineage>
</organism>
<dbReference type="OrthoDB" id="1923722at2759"/>
<keyword evidence="7 9" id="KW-0472">Membrane</keyword>
<dbReference type="Gene3D" id="1.20.5.3310">
    <property type="match status" value="1"/>
</dbReference>
<dbReference type="InterPro" id="IPR003369">
    <property type="entry name" value="TatA/B/E"/>
</dbReference>
<feature type="chain" id="PRO_5040383298" evidence="10">
    <location>
        <begin position="21"/>
        <end position="138"/>
    </location>
</feature>
<evidence type="ECO:0000256" key="9">
    <source>
        <dbReference type="SAM" id="Phobius"/>
    </source>
</evidence>
<evidence type="ECO:0000313" key="12">
    <source>
        <dbReference type="Proteomes" id="UP001153069"/>
    </source>
</evidence>